<feature type="compositionally biased region" description="Basic residues" evidence="1">
    <location>
        <begin position="261"/>
        <end position="270"/>
    </location>
</feature>
<feature type="region of interest" description="Disordered" evidence="1">
    <location>
        <begin position="184"/>
        <end position="285"/>
    </location>
</feature>
<feature type="compositionally biased region" description="Basic and acidic residues" evidence="1">
    <location>
        <begin position="98"/>
        <end position="113"/>
    </location>
</feature>
<sequence length="398" mass="41929">GDTVVAAARFHAPLGRAARVVARHGGVEHRHAADRPGTDRLPGPGGHGGRDTRPSLCRLGDPGGAGDRSVRPQGRDVRRQSRQRPGTGEYRAGAGARSAHDRAPLDRHGDRGFVLRLRQPGAVRRLPQGRGEGATPRRRRPIRHGGPHRAAGRAAAGGLPLRSGGRPSRLRARRAVVLDECVLDPPDQGPARGGGAGGAPGAAAGDRRGDRLVVAATDSPLLQSGHGGPDPVRRRAVPAGGRHRQGRGGVRALDRPDLRRRGGRRPRRLAGGRADSPPLPGRATAARHDVPQFRDLRRVCGGGQQRPARRDHGALLRGGHGLCGDRFRVFRHDHAGCDTRQGDESHAPRHAGGALARLFPHRSDPAIRGDWLDDRGLCGAPAAAVPGDCGEQGTCPSL</sequence>
<feature type="non-terminal residue" evidence="2">
    <location>
        <position position="398"/>
    </location>
</feature>
<proteinExistence type="predicted"/>
<feature type="compositionally biased region" description="Basic and acidic residues" evidence="1">
    <location>
        <begin position="68"/>
        <end position="79"/>
    </location>
</feature>
<feature type="compositionally biased region" description="Basic residues" evidence="1">
    <location>
        <begin position="136"/>
        <end position="151"/>
    </location>
</feature>
<dbReference type="EMBL" id="CADCWN010000399">
    <property type="protein sequence ID" value="CAA9590372.1"/>
    <property type="molecule type" value="Genomic_DNA"/>
</dbReference>
<evidence type="ECO:0000313" key="2">
    <source>
        <dbReference type="EMBL" id="CAA9590372.1"/>
    </source>
</evidence>
<gene>
    <name evidence="2" type="ORF">AVDCRST_MAG18-4999</name>
</gene>
<feature type="compositionally biased region" description="Low complexity" evidence="1">
    <location>
        <begin position="152"/>
        <end position="167"/>
    </location>
</feature>
<feature type="non-terminal residue" evidence="2">
    <location>
        <position position="1"/>
    </location>
</feature>
<feature type="region of interest" description="Disordered" evidence="1">
    <location>
        <begin position="21"/>
        <end position="168"/>
    </location>
</feature>
<protein>
    <submittedName>
        <fullName evidence="2">Uncharacterized protein</fullName>
    </submittedName>
</protein>
<feature type="compositionally biased region" description="Basic and acidic residues" evidence="1">
    <location>
        <begin position="25"/>
        <end position="38"/>
    </location>
</feature>
<reference evidence="2" key="1">
    <citation type="submission" date="2020-02" db="EMBL/GenBank/DDBJ databases">
        <authorList>
            <person name="Meier V. D."/>
        </authorList>
    </citation>
    <scope>NUCLEOTIDE SEQUENCE</scope>
    <source>
        <strain evidence="2">AVDCRST_MAG18</strain>
    </source>
</reference>
<organism evidence="2">
    <name type="scientific">uncultured Thermomicrobiales bacterium</name>
    <dbReference type="NCBI Taxonomy" id="1645740"/>
    <lineage>
        <taxon>Bacteria</taxon>
        <taxon>Pseudomonadati</taxon>
        <taxon>Thermomicrobiota</taxon>
        <taxon>Thermomicrobia</taxon>
        <taxon>Thermomicrobiales</taxon>
        <taxon>environmental samples</taxon>
    </lineage>
</organism>
<dbReference type="AlphaFoldDB" id="A0A6J4VWL3"/>
<feature type="compositionally biased region" description="Gly residues" evidence="1">
    <location>
        <begin position="191"/>
        <end position="200"/>
    </location>
</feature>
<name>A0A6J4VWL3_9BACT</name>
<evidence type="ECO:0000256" key="1">
    <source>
        <dbReference type="SAM" id="MobiDB-lite"/>
    </source>
</evidence>
<accession>A0A6J4VWL3</accession>